<accession>A0A0L0FCM8</accession>
<dbReference type="EMBL" id="KQ245103">
    <property type="protein sequence ID" value="KNC73823.1"/>
    <property type="molecule type" value="Genomic_DNA"/>
</dbReference>
<feature type="compositionally biased region" description="Polar residues" evidence="1">
    <location>
        <begin position="250"/>
        <end position="262"/>
    </location>
</feature>
<feature type="compositionally biased region" description="Polar residues" evidence="1">
    <location>
        <begin position="158"/>
        <end position="167"/>
    </location>
</feature>
<evidence type="ECO:0000313" key="3">
    <source>
        <dbReference type="Proteomes" id="UP000054560"/>
    </source>
</evidence>
<dbReference type="GeneID" id="25914122"/>
<dbReference type="RefSeq" id="XP_014147725.1">
    <property type="nucleotide sequence ID" value="XM_014292250.1"/>
</dbReference>
<feature type="compositionally biased region" description="Polar residues" evidence="1">
    <location>
        <begin position="319"/>
        <end position="328"/>
    </location>
</feature>
<reference evidence="2 3" key="1">
    <citation type="submission" date="2011-02" db="EMBL/GenBank/DDBJ databases">
        <title>The Genome Sequence of Sphaeroforma arctica JP610.</title>
        <authorList>
            <consortium name="The Broad Institute Genome Sequencing Platform"/>
            <person name="Russ C."/>
            <person name="Cuomo C."/>
            <person name="Young S.K."/>
            <person name="Zeng Q."/>
            <person name="Gargeya S."/>
            <person name="Alvarado L."/>
            <person name="Berlin A."/>
            <person name="Chapman S.B."/>
            <person name="Chen Z."/>
            <person name="Freedman E."/>
            <person name="Gellesch M."/>
            <person name="Goldberg J."/>
            <person name="Griggs A."/>
            <person name="Gujja S."/>
            <person name="Heilman E."/>
            <person name="Heiman D."/>
            <person name="Howarth C."/>
            <person name="Mehta T."/>
            <person name="Neiman D."/>
            <person name="Pearson M."/>
            <person name="Roberts A."/>
            <person name="Saif S."/>
            <person name="Shea T."/>
            <person name="Shenoy N."/>
            <person name="Sisk P."/>
            <person name="Stolte C."/>
            <person name="Sykes S."/>
            <person name="White J."/>
            <person name="Yandava C."/>
            <person name="Burger G."/>
            <person name="Gray M.W."/>
            <person name="Holland P.W.H."/>
            <person name="King N."/>
            <person name="Lang F.B.F."/>
            <person name="Roger A.J."/>
            <person name="Ruiz-Trillo I."/>
            <person name="Haas B."/>
            <person name="Nusbaum C."/>
            <person name="Birren B."/>
        </authorList>
    </citation>
    <scope>NUCLEOTIDE SEQUENCE [LARGE SCALE GENOMIC DNA]</scope>
    <source>
        <strain evidence="2 3">JP610</strain>
    </source>
</reference>
<organism evidence="2 3">
    <name type="scientific">Sphaeroforma arctica JP610</name>
    <dbReference type="NCBI Taxonomy" id="667725"/>
    <lineage>
        <taxon>Eukaryota</taxon>
        <taxon>Ichthyosporea</taxon>
        <taxon>Ichthyophonida</taxon>
        <taxon>Sphaeroforma</taxon>
    </lineage>
</organism>
<dbReference type="InterPro" id="IPR036034">
    <property type="entry name" value="PDZ_sf"/>
</dbReference>
<evidence type="ECO:0000256" key="1">
    <source>
        <dbReference type="SAM" id="MobiDB-lite"/>
    </source>
</evidence>
<feature type="compositionally biased region" description="Basic and acidic residues" evidence="1">
    <location>
        <begin position="41"/>
        <end position="83"/>
    </location>
</feature>
<protein>
    <recommendedName>
        <fullName evidence="4">PDZ domain-containing protein</fullName>
    </recommendedName>
</protein>
<evidence type="ECO:0000313" key="2">
    <source>
        <dbReference type="EMBL" id="KNC73823.1"/>
    </source>
</evidence>
<sequence length="662" mass="73036">MHPGRRVPASRIDWAMQNRSNSNQDIRDNIDHRRRSQNPRSELDADMRDTPDASDYHSEKRSPNTDTDRRGKEVGVKKQNERHLKMRHSSPSKGLNSTTNHLSDSKYEESEKRAIARRGDKKLTVGRSNRARAGTAAPSVSTLRYCHDNAISERGAWGSQTQLQRASTAPGLVSDHPQNRQSPESIGGTKKAENSDSGRCTVEEKYSTSGKPSPKNSISGKLVRKGSKAQEVLSSWVKGATGRSNKPKGRSTQGQARSSSLQDLRVPRSEENQGGTHLYVPHDDRNQNKQQGRYVVSGDGSGGDGQSSAAGTGQAGDTNTDINGNGINSRDGVGPESLGSRRRSPRIPHGIRAKIKRSLSSNAMSNLAVFSEASLDSDTDLNAGATTFRSIYKKKEVEYMDTPHAPHTENTAGINNIKTNPLKKEVAAYKTHATARFGADIVAVNRHYMVLHVEEFEDSLGTQSGAFRMGLSWGDKVVSLNGHPIRGIHNVQQTLESTRHITLETYGQPWIMLYKGLVCPERGVVGLSFKGRRVTQVDKTRGAYWTGVCVGYALLSVNDRCVLGLPDDVIDGIMTRMCARYTKLDLMFMKDHVWEKMNRRVSRHLHAKRLDTSVAAYVGASLRLDRRLKDTENIEVVEIEELKPGTRKRGVLAAVGSKKKLS</sequence>
<gene>
    <name evidence="2" type="ORF">SARC_13618</name>
</gene>
<proteinExistence type="predicted"/>
<feature type="compositionally biased region" description="Polar residues" evidence="1">
    <location>
        <begin position="91"/>
        <end position="102"/>
    </location>
</feature>
<feature type="compositionally biased region" description="Basic and acidic residues" evidence="1">
    <location>
        <begin position="190"/>
        <end position="206"/>
    </location>
</feature>
<feature type="region of interest" description="Disordered" evidence="1">
    <location>
        <begin position="156"/>
        <end position="347"/>
    </location>
</feature>
<feature type="compositionally biased region" description="Basic and acidic residues" evidence="1">
    <location>
        <begin position="103"/>
        <end position="123"/>
    </location>
</feature>
<feature type="compositionally biased region" description="Low complexity" evidence="1">
    <location>
        <begin position="306"/>
        <end position="318"/>
    </location>
</feature>
<dbReference type="SUPFAM" id="SSF50156">
    <property type="entry name" value="PDZ domain-like"/>
    <property type="match status" value="1"/>
</dbReference>
<dbReference type="OrthoDB" id="10059177at2759"/>
<name>A0A0L0FCM8_9EUKA</name>
<evidence type="ECO:0008006" key="4">
    <source>
        <dbReference type="Google" id="ProtNLM"/>
    </source>
</evidence>
<dbReference type="AlphaFoldDB" id="A0A0L0FCM8"/>
<keyword evidence="3" id="KW-1185">Reference proteome</keyword>
<feature type="compositionally biased region" description="Polar residues" evidence="1">
    <location>
        <begin position="207"/>
        <end position="219"/>
    </location>
</feature>
<dbReference type="Proteomes" id="UP000054560">
    <property type="component" value="Unassembled WGS sequence"/>
</dbReference>
<feature type="region of interest" description="Disordered" evidence="1">
    <location>
        <begin position="1"/>
        <end position="138"/>
    </location>
</feature>